<dbReference type="SUPFAM" id="SSF56672">
    <property type="entry name" value="DNA/RNA polymerases"/>
    <property type="match status" value="1"/>
</dbReference>
<dbReference type="Pfam" id="PF17919">
    <property type="entry name" value="RT_RNaseH_2"/>
    <property type="match status" value="1"/>
</dbReference>
<feature type="domain" description="Reverse transcriptase/retrotransposon-derived protein RNase H-like" evidence="1">
    <location>
        <begin position="131"/>
        <end position="184"/>
    </location>
</feature>
<gene>
    <name evidence="2" type="primary">TY3B-I</name>
    <name evidence="2" type="ORF">TNIN_410471</name>
</gene>
<dbReference type="InterPro" id="IPR043128">
    <property type="entry name" value="Rev_trsase/Diguanyl_cyclase"/>
</dbReference>
<dbReference type="InterPro" id="IPR043502">
    <property type="entry name" value="DNA/RNA_pol_sf"/>
</dbReference>
<name>A0A8X6MIQ2_9ARAC</name>
<reference evidence="2" key="1">
    <citation type="submission" date="2020-08" db="EMBL/GenBank/DDBJ databases">
        <title>Multicomponent nature underlies the extraordinary mechanical properties of spider dragline silk.</title>
        <authorList>
            <person name="Kono N."/>
            <person name="Nakamura H."/>
            <person name="Mori M."/>
            <person name="Yoshida Y."/>
            <person name="Ohtoshi R."/>
            <person name="Malay A.D."/>
            <person name="Moran D.A.P."/>
            <person name="Tomita M."/>
            <person name="Numata K."/>
            <person name="Arakawa K."/>
        </authorList>
    </citation>
    <scope>NUCLEOTIDE SEQUENCE</scope>
</reference>
<organism evidence="2 3">
    <name type="scientific">Trichonephila inaurata madagascariensis</name>
    <dbReference type="NCBI Taxonomy" id="2747483"/>
    <lineage>
        <taxon>Eukaryota</taxon>
        <taxon>Metazoa</taxon>
        <taxon>Ecdysozoa</taxon>
        <taxon>Arthropoda</taxon>
        <taxon>Chelicerata</taxon>
        <taxon>Arachnida</taxon>
        <taxon>Araneae</taxon>
        <taxon>Araneomorphae</taxon>
        <taxon>Entelegynae</taxon>
        <taxon>Araneoidea</taxon>
        <taxon>Nephilidae</taxon>
        <taxon>Trichonephila</taxon>
        <taxon>Trichonephila inaurata</taxon>
    </lineage>
</organism>
<dbReference type="Proteomes" id="UP000886998">
    <property type="component" value="Unassembled WGS sequence"/>
</dbReference>
<evidence type="ECO:0000313" key="2">
    <source>
        <dbReference type="EMBL" id="GFS59784.1"/>
    </source>
</evidence>
<dbReference type="OrthoDB" id="6426130at2759"/>
<dbReference type="EMBL" id="BMAV01027493">
    <property type="protein sequence ID" value="GFS59784.1"/>
    <property type="molecule type" value="Genomic_DNA"/>
</dbReference>
<sequence length="186" mass="21621">MRLTSSFRILSLGIEMPLDSICVPQLGIRLKEIFRRLEENGLVLKISKCIFAKPEVEFLGHHVSANGIRPITERIQAILDFHRPSTVRLLRRFLGMLIFYRRFLPNAVKHQRKLNDFLVRIKKSKNKCIDWDENSIKTFEYCKQQLSESTTLAYPLSNVHLAIMVDASDTHNAVSGVLQQYDNNHW</sequence>
<dbReference type="InterPro" id="IPR051320">
    <property type="entry name" value="Viral_Replic_Matur_Polypro"/>
</dbReference>
<accession>A0A8X6MIQ2</accession>
<dbReference type="AlphaFoldDB" id="A0A8X6MIQ2"/>
<keyword evidence="3" id="KW-1185">Reference proteome</keyword>
<comment type="caution">
    <text evidence="2">The sequence shown here is derived from an EMBL/GenBank/DDBJ whole genome shotgun (WGS) entry which is preliminary data.</text>
</comment>
<evidence type="ECO:0000259" key="1">
    <source>
        <dbReference type="Pfam" id="PF17919"/>
    </source>
</evidence>
<dbReference type="PANTHER" id="PTHR33064">
    <property type="entry name" value="POL PROTEIN"/>
    <property type="match status" value="1"/>
</dbReference>
<proteinExistence type="predicted"/>
<dbReference type="Gene3D" id="3.30.70.270">
    <property type="match status" value="2"/>
</dbReference>
<protein>
    <recommendedName>
        <fullName evidence="1">Reverse transcriptase/retrotransposon-derived protein RNase H-like domain-containing protein</fullName>
    </recommendedName>
</protein>
<dbReference type="GO" id="GO:0071897">
    <property type="term" value="P:DNA biosynthetic process"/>
    <property type="evidence" value="ECO:0007669"/>
    <property type="project" value="UniProtKB-ARBA"/>
</dbReference>
<dbReference type="InterPro" id="IPR041577">
    <property type="entry name" value="RT_RNaseH_2"/>
</dbReference>
<dbReference type="PANTHER" id="PTHR33064:SF37">
    <property type="entry name" value="RIBONUCLEASE H"/>
    <property type="match status" value="1"/>
</dbReference>
<evidence type="ECO:0000313" key="3">
    <source>
        <dbReference type="Proteomes" id="UP000886998"/>
    </source>
</evidence>